<feature type="compositionally biased region" description="Polar residues" evidence="1">
    <location>
        <begin position="332"/>
        <end position="345"/>
    </location>
</feature>
<dbReference type="Gramene" id="Psat07G0249600-T1">
    <property type="protein sequence ID" value="KAI5385916.1"/>
    <property type="gene ID" value="KIW84_072496"/>
</dbReference>
<dbReference type="EMBL" id="JAMSHJ010000007">
    <property type="protein sequence ID" value="KAI5385916.1"/>
    <property type="molecule type" value="Genomic_DNA"/>
</dbReference>
<dbReference type="InterPro" id="IPR039928">
    <property type="entry name" value="LNK"/>
</dbReference>
<proteinExistence type="predicted"/>
<dbReference type="OrthoDB" id="618331at2759"/>
<evidence type="ECO:0000313" key="3">
    <source>
        <dbReference type="Proteomes" id="UP001058974"/>
    </source>
</evidence>
<feature type="region of interest" description="Disordered" evidence="1">
    <location>
        <begin position="415"/>
        <end position="443"/>
    </location>
</feature>
<dbReference type="GO" id="GO:0007623">
    <property type="term" value="P:circadian rhythm"/>
    <property type="evidence" value="ECO:0007669"/>
    <property type="project" value="InterPro"/>
</dbReference>
<accession>A0A9D4VLW9</accession>
<protein>
    <recommendedName>
        <fullName evidence="4">Protein LNK1</fullName>
    </recommendedName>
</protein>
<feature type="compositionally biased region" description="Polar residues" evidence="1">
    <location>
        <begin position="270"/>
        <end position="282"/>
    </location>
</feature>
<feature type="compositionally biased region" description="Polar residues" evidence="1">
    <location>
        <begin position="298"/>
        <end position="315"/>
    </location>
</feature>
<evidence type="ECO:0000256" key="1">
    <source>
        <dbReference type="SAM" id="MobiDB-lite"/>
    </source>
</evidence>
<evidence type="ECO:0000313" key="2">
    <source>
        <dbReference type="EMBL" id="KAI5385916.1"/>
    </source>
</evidence>
<evidence type="ECO:0008006" key="4">
    <source>
        <dbReference type="Google" id="ProtNLM"/>
    </source>
</evidence>
<dbReference type="Proteomes" id="UP001058974">
    <property type="component" value="Chromosome 7"/>
</dbReference>
<dbReference type="GO" id="GO:0006355">
    <property type="term" value="P:regulation of DNA-templated transcription"/>
    <property type="evidence" value="ECO:0007669"/>
    <property type="project" value="InterPro"/>
</dbReference>
<dbReference type="AlphaFoldDB" id="A0A9D4VLW9"/>
<feature type="compositionally biased region" description="Low complexity" evidence="1">
    <location>
        <begin position="424"/>
        <end position="438"/>
    </location>
</feature>
<reference evidence="2 3" key="1">
    <citation type="journal article" date="2022" name="Nat. Genet.">
        <title>Improved pea reference genome and pan-genome highlight genomic features and evolutionary characteristics.</title>
        <authorList>
            <person name="Yang T."/>
            <person name="Liu R."/>
            <person name="Luo Y."/>
            <person name="Hu S."/>
            <person name="Wang D."/>
            <person name="Wang C."/>
            <person name="Pandey M.K."/>
            <person name="Ge S."/>
            <person name="Xu Q."/>
            <person name="Li N."/>
            <person name="Li G."/>
            <person name="Huang Y."/>
            <person name="Saxena R.K."/>
            <person name="Ji Y."/>
            <person name="Li M."/>
            <person name="Yan X."/>
            <person name="He Y."/>
            <person name="Liu Y."/>
            <person name="Wang X."/>
            <person name="Xiang C."/>
            <person name="Varshney R.K."/>
            <person name="Ding H."/>
            <person name="Gao S."/>
            <person name="Zong X."/>
        </authorList>
    </citation>
    <scope>NUCLEOTIDE SEQUENCE [LARGE SCALE GENOMIC DNA]</scope>
    <source>
        <strain evidence="2 3">cv. Zhongwan 6</strain>
    </source>
</reference>
<sequence length="583" mass="64243">MTVFMVEKGSWSCKPEDLFSRCDCDSSKEQKWPASPSMSDRCFKSGNIDSSGCELCANDSILGKKSLMEDDSVSQYSINHVSQPDNELSFLDTDRWLDIDNFEDVDRMMLNYDSTFGMGGLNNEDEFCWTSLSHGTEGPVGEAVKSDFKFSPADASPLKSISESDYNMDRKDNIDGLPILGPEEKPSPFDENLRCEMDVDLDDAPTSLSTFGESDTKSGITDDLMPKQKIQGQLLKQSVGKRKTSCLEDGDFDHPYALEEQHANLKQLYEASSSGVTSQNSIHEQRPNMESDSMGCVQMQTPSMHPDCSHTSNYTPLLPASSGSRSEHDEYPSSSFKESSYASNRESSHGHPLEATALKTNYKEENQYLYNDAKSTSRGFKCENMQNPMQFKSPGSAKKVGSQFENVKEGHSEVGEVSIGFSPETESSIVQESSSMSSPLDGISHEAGSFRQLQQVLDQLDVKIKLCIRDSLYRLARSADQRHIDGKASALMGDDVEASKGAMTQDANRCTGFVNMETTTNPIDRSIAHLLFHRPSDSSMLPVTDTLPSKSSSMIHGSATNPPIFIEKQACQEESAAGVENKS</sequence>
<comment type="caution">
    <text evidence="2">The sequence shown here is derived from an EMBL/GenBank/DDBJ whole genome shotgun (WGS) entry which is preliminary data.</text>
</comment>
<feature type="region of interest" description="Disordered" evidence="1">
    <location>
        <begin position="270"/>
        <end position="355"/>
    </location>
</feature>
<dbReference type="PANTHER" id="PTHR33334:SF8">
    <property type="entry name" value="PROTEIN LNK1"/>
    <property type="match status" value="1"/>
</dbReference>
<dbReference type="PANTHER" id="PTHR33334">
    <property type="entry name" value="PROTEIN LNK1"/>
    <property type="match status" value="1"/>
</dbReference>
<name>A0A9D4VLW9_PEA</name>
<gene>
    <name evidence="2" type="ORF">KIW84_072496</name>
</gene>
<keyword evidence="3" id="KW-1185">Reference proteome</keyword>
<organism evidence="2 3">
    <name type="scientific">Pisum sativum</name>
    <name type="common">Garden pea</name>
    <name type="synonym">Lathyrus oleraceus</name>
    <dbReference type="NCBI Taxonomy" id="3888"/>
    <lineage>
        <taxon>Eukaryota</taxon>
        <taxon>Viridiplantae</taxon>
        <taxon>Streptophyta</taxon>
        <taxon>Embryophyta</taxon>
        <taxon>Tracheophyta</taxon>
        <taxon>Spermatophyta</taxon>
        <taxon>Magnoliopsida</taxon>
        <taxon>eudicotyledons</taxon>
        <taxon>Gunneridae</taxon>
        <taxon>Pentapetalae</taxon>
        <taxon>rosids</taxon>
        <taxon>fabids</taxon>
        <taxon>Fabales</taxon>
        <taxon>Fabaceae</taxon>
        <taxon>Papilionoideae</taxon>
        <taxon>50 kb inversion clade</taxon>
        <taxon>NPAAA clade</taxon>
        <taxon>Hologalegina</taxon>
        <taxon>IRL clade</taxon>
        <taxon>Fabeae</taxon>
        <taxon>Lathyrus</taxon>
    </lineage>
</organism>